<organism evidence="9 10">
    <name type="scientific">Acrasis kona</name>
    <dbReference type="NCBI Taxonomy" id="1008807"/>
    <lineage>
        <taxon>Eukaryota</taxon>
        <taxon>Discoba</taxon>
        <taxon>Heterolobosea</taxon>
        <taxon>Tetramitia</taxon>
        <taxon>Eutetramitia</taxon>
        <taxon>Acrasidae</taxon>
        <taxon>Acrasis</taxon>
    </lineage>
</organism>
<comment type="caution">
    <text evidence="9">The sequence shown here is derived from an EMBL/GenBank/DDBJ whole genome shotgun (WGS) entry which is preliminary data.</text>
</comment>
<evidence type="ECO:0000313" key="9">
    <source>
        <dbReference type="EMBL" id="KAL0490145.1"/>
    </source>
</evidence>
<dbReference type="Gene3D" id="3.40.50.80">
    <property type="entry name" value="Nucleotide-binding domain of ferredoxin-NADP reductase (FNR) module"/>
    <property type="match status" value="1"/>
</dbReference>
<evidence type="ECO:0000256" key="6">
    <source>
        <dbReference type="SAM" id="Phobius"/>
    </source>
</evidence>
<feature type="transmembrane region" description="Helical" evidence="6">
    <location>
        <begin position="106"/>
        <end position="126"/>
    </location>
</feature>
<dbReference type="InterPro" id="IPR050369">
    <property type="entry name" value="RBOH/FRE"/>
</dbReference>
<comment type="subcellular location">
    <subcellularLocation>
        <location evidence="1">Membrane</location>
        <topology evidence="1">Multi-pass membrane protein</topology>
    </subcellularLocation>
</comment>
<accession>A0AAW2ZL44</accession>
<evidence type="ECO:0000256" key="3">
    <source>
        <dbReference type="ARBA" id="ARBA00022989"/>
    </source>
</evidence>
<dbReference type="PANTHER" id="PTHR11972">
    <property type="entry name" value="NADPH OXIDASE"/>
    <property type="match status" value="1"/>
</dbReference>
<dbReference type="InterPro" id="IPR017938">
    <property type="entry name" value="Riboflavin_synthase-like_b-brl"/>
</dbReference>
<reference evidence="9 10" key="1">
    <citation type="submission" date="2024-03" db="EMBL/GenBank/DDBJ databases">
        <title>The Acrasis kona genome and developmental transcriptomes reveal deep origins of eukaryotic multicellular pathways.</title>
        <authorList>
            <person name="Sheikh S."/>
            <person name="Fu C.-J."/>
            <person name="Brown M.W."/>
            <person name="Baldauf S.L."/>
        </authorList>
    </citation>
    <scope>NUCLEOTIDE SEQUENCE [LARGE SCALE GENOMIC DNA]</scope>
    <source>
        <strain evidence="9 10">ATCC MYA-3509</strain>
    </source>
</reference>
<feature type="domain" description="FAD-binding FR-type" evidence="8">
    <location>
        <begin position="293"/>
        <end position="414"/>
    </location>
</feature>
<keyword evidence="3 6" id="KW-1133">Transmembrane helix</keyword>
<dbReference type="GO" id="GO:0005886">
    <property type="term" value="C:plasma membrane"/>
    <property type="evidence" value="ECO:0007669"/>
    <property type="project" value="TreeGrafter"/>
</dbReference>
<feature type="signal peptide" evidence="7">
    <location>
        <begin position="1"/>
        <end position="18"/>
    </location>
</feature>
<feature type="transmembrane region" description="Helical" evidence="6">
    <location>
        <begin position="138"/>
        <end position="156"/>
    </location>
</feature>
<dbReference type="InterPro" id="IPR013112">
    <property type="entry name" value="FAD-bd_8"/>
</dbReference>
<evidence type="ECO:0000256" key="1">
    <source>
        <dbReference type="ARBA" id="ARBA00004141"/>
    </source>
</evidence>
<evidence type="ECO:0000313" key="10">
    <source>
        <dbReference type="Proteomes" id="UP001431209"/>
    </source>
</evidence>
<dbReference type="SUPFAM" id="SSF52343">
    <property type="entry name" value="Ferredoxin reductase-like, C-terminal NADP-linked domain"/>
    <property type="match status" value="1"/>
</dbReference>
<keyword evidence="5 6" id="KW-0472">Membrane</keyword>
<dbReference type="EMBL" id="JAOPGA020001646">
    <property type="protein sequence ID" value="KAL0490145.1"/>
    <property type="molecule type" value="Genomic_DNA"/>
</dbReference>
<feature type="transmembrane region" description="Helical" evidence="6">
    <location>
        <begin position="421"/>
        <end position="441"/>
    </location>
</feature>
<dbReference type="InterPro" id="IPR039261">
    <property type="entry name" value="FNR_nucleotide-bd"/>
</dbReference>
<feature type="transmembrane region" description="Helical" evidence="6">
    <location>
        <begin position="246"/>
        <end position="268"/>
    </location>
</feature>
<evidence type="ECO:0000256" key="4">
    <source>
        <dbReference type="ARBA" id="ARBA00023002"/>
    </source>
</evidence>
<name>A0AAW2ZL44_9EUKA</name>
<dbReference type="Pfam" id="PF08030">
    <property type="entry name" value="NAD_binding_6"/>
    <property type="match status" value="1"/>
</dbReference>
<dbReference type="Gene3D" id="2.40.30.10">
    <property type="entry name" value="Translation factors"/>
    <property type="match status" value="1"/>
</dbReference>
<feature type="transmembrane region" description="Helical" evidence="6">
    <location>
        <begin position="177"/>
        <end position="198"/>
    </location>
</feature>
<dbReference type="PANTHER" id="PTHR11972:SF69">
    <property type="entry name" value="FERRIC REDUCTION OXIDASE 6-RELATED"/>
    <property type="match status" value="1"/>
</dbReference>
<keyword evidence="4" id="KW-0560">Oxidoreductase</keyword>
<dbReference type="AlphaFoldDB" id="A0AAW2ZL44"/>
<sequence>MNIKILCIFILLLFSAHSQQNNTTSAIITYPPIKPLIQFHYYLTAAYMLFIVVLGLFMADMVVIKNKPTQFRDILFNKRLLPPTKNKLLSWFEYNSLAEMSLGETLLALMYLLVNFSWFAWGYGYAAINGWNALSARGFGWMSNMNAAFLMLPVTRNSVWYKIYGISFERAIKYHKLLSEWNLITVFLHTVCFTWTYYQTDSLHWLFVWGWNINNYSILPGVIGGVLYLAGSIVSLNYFRRNFWNFFLISHIVLNCAATFLVILHAIWFQTVPFLGVAFGLYFVDLILRAFVGYGKTASLVGVEYISKCDIVKLSIHKPGFTYEPGQYIYLWIDAVGMSEAKPFTIACHSKSDERSTVTIYIKDVKSDYKDSTTLFDPWTHRLAVWAEKVQNGQASAKNCFVRMEGPYGSISHDYDRYDTVVLVAGGIGITAMYSLFISLLDKYRNDPTHSEKKVYLIWTKRKRELWNLFPEILKYEDLDNRASIESGLQCNIRLYVTENVEDEAAMVKSGVDVIRGRPDFKSVLQNILDERISKSPFVSVCGCGANQMIADLEEACWDQSGSDAKIHFHREIFEF</sequence>
<dbReference type="InterPro" id="IPR013121">
    <property type="entry name" value="Fe_red_NAD-bd_6"/>
</dbReference>
<dbReference type="SFLD" id="SFLDS00052">
    <property type="entry name" value="Ferric_Reductase_Domain"/>
    <property type="match status" value="1"/>
</dbReference>
<dbReference type="InterPro" id="IPR013130">
    <property type="entry name" value="Fe3_Rdtase_TM_dom"/>
</dbReference>
<keyword evidence="10" id="KW-1185">Reference proteome</keyword>
<evidence type="ECO:0000259" key="8">
    <source>
        <dbReference type="PROSITE" id="PS51384"/>
    </source>
</evidence>
<keyword evidence="7" id="KW-0732">Signal</keyword>
<proteinExistence type="predicted"/>
<dbReference type="GO" id="GO:0016175">
    <property type="term" value="F:superoxide-generating NAD(P)H oxidase activity"/>
    <property type="evidence" value="ECO:0007669"/>
    <property type="project" value="TreeGrafter"/>
</dbReference>
<dbReference type="Proteomes" id="UP001431209">
    <property type="component" value="Unassembled WGS sequence"/>
</dbReference>
<protein>
    <recommendedName>
        <fullName evidence="8">FAD-binding FR-type domain-containing protein</fullName>
    </recommendedName>
</protein>
<feature type="chain" id="PRO_5043923982" description="FAD-binding FR-type domain-containing protein" evidence="7">
    <location>
        <begin position="19"/>
        <end position="576"/>
    </location>
</feature>
<evidence type="ECO:0000256" key="5">
    <source>
        <dbReference type="ARBA" id="ARBA00023136"/>
    </source>
</evidence>
<feature type="transmembrane region" description="Helical" evidence="6">
    <location>
        <begin position="42"/>
        <end position="64"/>
    </location>
</feature>
<feature type="transmembrane region" description="Helical" evidence="6">
    <location>
        <begin position="274"/>
        <end position="292"/>
    </location>
</feature>
<dbReference type="SFLD" id="SFLDG01168">
    <property type="entry name" value="Ferric_reductase_subgroup_(FRE"/>
    <property type="match status" value="1"/>
</dbReference>
<evidence type="ECO:0000256" key="2">
    <source>
        <dbReference type="ARBA" id="ARBA00022692"/>
    </source>
</evidence>
<dbReference type="CDD" id="cd06186">
    <property type="entry name" value="NOX_Duox_like_FAD_NADP"/>
    <property type="match status" value="1"/>
</dbReference>
<keyword evidence="2 6" id="KW-0812">Transmembrane</keyword>
<dbReference type="Pfam" id="PF01794">
    <property type="entry name" value="Ferric_reduct"/>
    <property type="match status" value="1"/>
</dbReference>
<evidence type="ECO:0000256" key="7">
    <source>
        <dbReference type="SAM" id="SignalP"/>
    </source>
</evidence>
<gene>
    <name evidence="9" type="ORF">AKO1_006680</name>
</gene>
<dbReference type="SUPFAM" id="SSF63380">
    <property type="entry name" value="Riboflavin synthase domain-like"/>
    <property type="match status" value="1"/>
</dbReference>
<dbReference type="PROSITE" id="PS51384">
    <property type="entry name" value="FAD_FR"/>
    <property type="match status" value="1"/>
</dbReference>
<feature type="transmembrane region" description="Helical" evidence="6">
    <location>
        <begin position="218"/>
        <end position="239"/>
    </location>
</feature>
<dbReference type="Pfam" id="PF08022">
    <property type="entry name" value="FAD_binding_8"/>
    <property type="match status" value="1"/>
</dbReference>
<dbReference type="InterPro" id="IPR017927">
    <property type="entry name" value="FAD-bd_FR_type"/>
</dbReference>